<dbReference type="Proteomes" id="UP001610444">
    <property type="component" value="Unassembled WGS sequence"/>
</dbReference>
<dbReference type="InterPro" id="IPR023213">
    <property type="entry name" value="CAT-like_dom_sf"/>
</dbReference>
<evidence type="ECO:0000256" key="1">
    <source>
        <dbReference type="ARBA" id="ARBA00022679"/>
    </source>
</evidence>
<dbReference type="Pfam" id="PF22664">
    <property type="entry name" value="TRI-like_N"/>
    <property type="match status" value="1"/>
</dbReference>
<proteinExistence type="predicted"/>
<dbReference type="RefSeq" id="XP_070898466.1">
    <property type="nucleotide sequence ID" value="XM_071048059.1"/>
</dbReference>
<evidence type="ECO:0000313" key="5">
    <source>
        <dbReference type="EMBL" id="KAL2848782.1"/>
    </source>
</evidence>
<dbReference type="GeneID" id="98163223"/>
<sequence>MPEHQVYHMHPLGWEDDPEEERFKVTTLDYLSVQAYNNYALFFRLADEDKRNAAEVLKAGLERTLSQVRHLCGTIEKDTAGGHSFCKKRDSTVQFIVQWLESGEYPSLDEIEQSHFSAVKLGDLNIWSVPPMTYGEKPEANPDHSPVVAAYKANFVRGGLVFIMHHHHYSNDAENCYAIVNKTPLPDWDPKNLDRSRVTKPEPPEEANVGGPPAPKRHPEQRTGISLLFHLPKSKAAELKALATPGDGTRISTYDAFSAFIFRHLTRVRAPVFKPAINSPLFWAEAADMRRRFHSPKVPPRLQGNTMSAALSTTAPVTPPTVAQVISDWPFWRLAACIRALTNSVTQENLDAMLDMVAMVRDKSTLNIRIDAQPPMSILQTDHRDANITGADFGFGSPITYRHLLDRVTNGVIVIYPPRMNTGNPDEGCECAIFYEEDLARTLIDDPEWNEYFEYRGVDAIDAASSGSSW</sequence>
<organism evidence="5 6">
    <name type="scientific">Aspergillus pseudodeflectus</name>
    <dbReference type="NCBI Taxonomy" id="176178"/>
    <lineage>
        <taxon>Eukaryota</taxon>
        <taxon>Fungi</taxon>
        <taxon>Dikarya</taxon>
        <taxon>Ascomycota</taxon>
        <taxon>Pezizomycotina</taxon>
        <taxon>Eurotiomycetes</taxon>
        <taxon>Eurotiomycetidae</taxon>
        <taxon>Eurotiales</taxon>
        <taxon>Aspergillaceae</taxon>
        <taxon>Aspergillus</taxon>
        <taxon>Aspergillus subgen. Nidulantes</taxon>
    </lineage>
</organism>
<keyword evidence="2" id="KW-0012">Acyltransferase</keyword>
<reference evidence="5 6" key="1">
    <citation type="submission" date="2024-07" db="EMBL/GenBank/DDBJ databases">
        <title>Section-level genome sequencing and comparative genomics of Aspergillus sections Usti and Cavernicolus.</title>
        <authorList>
            <consortium name="Lawrence Berkeley National Laboratory"/>
            <person name="Nybo J.L."/>
            <person name="Vesth T.C."/>
            <person name="Theobald S."/>
            <person name="Frisvad J.C."/>
            <person name="Larsen T.O."/>
            <person name="Kjaerboelling I."/>
            <person name="Rothschild-Mancinelli K."/>
            <person name="Lyhne E.K."/>
            <person name="Kogle M.E."/>
            <person name="Barry K."/>
            <person name="Clum A."/>
            <person name="Na H."/>
            <person name="Ledsgaard L."/>
            <person name="Lin J."/>
            <person name="Lipzen A."/>
            <person name="Kuo A."/>
            <person name="Riley R."/>
            <person name="Mondo S."/>
            <person name="LaButti K."/>
            <person name="Haridas S."/>
            <person name="Pangalinan J."/>
            <person name="Salamov A.A."/>
            <person name="Simmons B.A."/>
            <person name="Magnuson J.K."/>
            <person name="Chen J."/>
            <person name="Drula E."/>
            <person name="Henrissat B."/>
            <person name="Wiebenga A."/>
            <person name="Lubbers R.J."/>
            <person name="Gomes A.C."/>
            <person name="Macurrencykelacurrency M.R."/>
            <person name="Stajich J."/>
            <person name="Grigoriev I.V."/>
            <person name="Mortensen U.H."/>
            <person name="De vries R.P."/>
            <person name="Baker S.E."/>
            <person name="Andersen M.R."/>
        </authorList>
    </citation>
    <scope>NUCLEOTIDE SEQUENCE [LARGE SCALE GENOMIC DNA]</scope>
    <source>
        <strain evidence="5 6">CBS 756.74</strain>
    </source>
</reference>
<comment type="caution">
    <text evidence="5">The sequence shown here is derived from an EMBL/GenBank/DDBJ whole genome shotgun (WGS) entry which is preliminary data.</text>
</comment>
<dbReference type="Gene3D" id="3.30.559.10">
    <property type="entry name" value="Chloramphenicol acetyltransferase-like domain"/>
    <property type="match status" value="2"/>
</dbReference>
<dbReference type="InterPro" id="IPR054710">
    <property type="entry name" value="Tri101-like_N"/>
</dbReference>
<feature type="compositionally biased region" description="Basic and acidic residues" evidence="3">
    <location>
        <begin position="189"/>
        <end position="203"/>
    </location>
</feature>
<keyword evidence="6" id="KW-1185">Reference proteome</keyword>
<name>A0ABR4K923_9EURO</name>
<protein>
    <recommendedName>
        <fullName evidence="4">Trichothecene 3-O-acetyltransferase-like N-terminal domain-containing protein</fullName>
    </recommendedName>
</protein>
<dbReference type="PANTHER" id="PTHR31896">
    <property type="entry name" value="FAMILY REGULATORY PROTEIN, PUTATIVE (AFU_ORTHOLOGUE AFUA_3G14730)-RELATED"/>
    <property type="match status" value="1"/>
</dbReference>
<feature type="region of interest" description="Disordered" evidence="3">
    <location>
        <begin position="189"/>
        <end position="219"/>
    </location>
</feature>
<dbReference type="EMBL" id="JBFXLR010000025">
    <property type="protein sequence ID" value="KAL2848782.1"/>
    <property type="molecule type" value="Genomic_DNA"/>
</dbReference>
<dbReference type="PANTHER" id="PTHR31896:SF13">
    <property type="entry name" value="TRICHOTHECENE 3-O-ACETYLTRANSFERASE"/>
    <property type="match status" value="1"/>
</dbReference>
<accession>A0ABR4K923</accession>
<dbReference type="InterPro" id="IPR051283">
    <property type="entry name" value="Sec_Metabolite_Acyltrans"/>
</dbReference>
<gene>
    <name evidence="5" type="ORF">BJX68DRAFT_276280</name>
</gene>
<feature type="domain" description="Trichothecene 3-O-acetyltransferase-like N-terminal" evidence="4">
    <location>
        <begin position="36"/>
        <end position="174"/>
    </location>
</feature>
<evidence type="ECO:0000259" key="4">
    <source>
        <dbReference type="Pfam" id="PF22664"/>
    </source>
</evidence>
<keyword evidence="1" id="KW-0808">Transferase</keyword>
<evidence type="ECO:0000256" key="3">
    <source>
        <dbReference type="SAM" id="MobiDB-lite"/>
    </source>
</evidence>
<evidence type="ECO:0000256" key="2">
    <source>
        <dbReference type="ARBA" id="ARBA00023315"/>
    </source>
</evidence>
<evidence type="ECO:0000313" key="6">
    <source>
        <dbReference type="Proteomes" id="UP001610444"/>
    </source>
</evidence>